<dbReference type="PANTHER" id="PTHR12835">
    <property type="entry name" value="BIOTIN PROTEIN LIGASE"/>
    <property type="match status" value="1"/>
</dbReference>
<dbReference type="NCBIfam" id="TIGR00121">
    <property type="entry name" value="birA_ligase"/>
    <property type="match status" value="1"/>
</dbReference>
<dbReference type="Gene3D" id="3.30.930.10">
    <property type="entry name" value="Bira Bifunctional Protein, Domain 2"/>
    <property type="match status" value="1"/>
</dbReference>
<dbReference type="CDD" id="cd16442">
    <property type="entry name" value="BPL"/>
    <property type="match status" value="1"/>
</dbReference>
<protein>
    <submittedName>
        <fullName evidence="3">Unannotated protein</fullName>
    </submittedName>
</protein>
<reference evidence="3" key="1">
    <citation type="submission" date="2020-05" db="EMBL/GenBank/DDBJ databases">
        <authorList>
            <person name="Chiriac C."/>
            <person name="Salcher M."/>
            <person name="Ghai R."/>
            <person name="Kavagutti S V."/>
        </authorList>
    </citation>
    <scope>NUCLEOTIDE SEQUENCE</scope>
</reference>
<evidence type="ECO:0000259" key="2">
    <source>
        <dbReference type="PROSITE" id="PS51733"/>
    </source>
</evidence>
<accession>A0A6J6NJ53</accession>
<gene>
    <name evidence="3" type="ORF">UFOPK2373_00546</name>
</gene>
<organism evidence="3">
    <name type="scientific">freshwater metagenome</name>
    <dbReference type="NCBI Taxonomy" id="449393"/>
    <lineage>
        <taxon>unclassified sequences</taxon>
        <taxon>metagenomes</taxon>
        <taxon>ecological metagenomes</taxon>
    </lineage>
</organism>
<dbReference type="AlphaFoldDB" id="A0A6J6NJ53"/>
<evidence type="ECO:0000256" key="1">
    <source>
        <dbReference type="ARBA" id="ARBA00022598"/>
    </source>
</evidence>
<dbReference type="GO" id="GO:0005737">
    <property type="term" value="C:cytoplasm"/>
    <property type="evidence" value="ECO:0007669"/>
    <property type="project" value="TreeGrafter"/>
</dbReference>
<dbReference type="InterPro" id="IPR004143">
    <property type="entry name" value="BPL_LPL_catalytic"/>
</dbReference>
<dbReference type="InterPro" id="IPR004408">
    <property type="entry name" value="Biotin_CoA_COase_ligase"/>
</dbReference>
<proteinExistence type="predicted"/>
<evidence type="ECO:0000313" key="3">
    <source>
        <dbReference type="EMBL" id="CAB4686186.1"/>
    </source>
</evidence>
<keyword evidence="1" id="KW-0436">Ligase</keyword>
<dbReference type="Pfam" id="PF03099">
    <property type="entry name" value="BPL_LplA_LipB"/>
    <property type="match status" value="1"/>
</dbReference>
<dbReference type="GO" id="GO:0004077">
    <property type="term" value="F:biotin--[biotin carboxyl-carrier protein] ligase activity"/>
    <property type="evidence" value="ECO:0007669"/>
    <property type="project" value="InterPro"/>
</dbReference>
<dbReference type="SUPFAM" id="SSF55681">
    <property type="entry name" value="Class II aaRS and biotin synthetases"/>
    <property type="match status" value="1"/>
</dbReference>
<dbReference type="Gene3D" id="2.30.30.100">
    <property type="match status" value="1"/>
</dbReference>
<dbReference type="PROSITE" id="PS51733">
    <property type="entry name" value="BPL_LPL_CATALYTIC"/>
    <property type="match status" value="1"/>
</dbReference>
<dbReference type="EMBL" id="CAEZXL010000076">
    <property type="protein sequence ID" value="CAB4686186.1"/>
    <property type="molecule type" value="Genomic_DNA"/>
</dbReference>
<name>A0A6J6NJ53_9ZZZZ</name>
<feature type="domain" description="BPL/LPL catalytic" evidence="2">
    <location>
        <begin position="8"/>
        <end position="188"/>
    </location>
</feature>
<sequence length="260" mass="27709">MELHASAQFASRLEYLPETGSTNTDLLALAVNSPELWGDFSVLLTDNQTAGRGRLDREWVTQPGSALAVSVLLRPVSFGIEKFGWLPLLAGLAMQRAVASLVEDAEVSLKWPNDVLVAGEKISGLLAEVLPDGKGVVIGAGLNLNQSKDELPIETATSLRLHGVQGFELDNVLVRYLASFKRLYEEFSDAKGNAEESGLHEAILDASSTIGAKVLVMLPDGSDFSGTGAGLDHDGRLLVALSDPVEIRAVAAGDIKHLRQ</sequence>
<dbReference type="InterPro" id="IPR045864">
    <property type="entry name" value="aa-tRNA-synth_II/BPL/LPL"/>
</dbReference>
<dbReference type="PANTHER" id="PTHR12835:SF5">
    <property type="entry name" value="BIOTIN--PROTEIN LIGASE"/>
    <property type="match status" value="1"/>
</dbReference>